<keyword evidence="2" id="KW-1185">Reference proteome</keyword>
<gene>
    <name evidence="1" type="ORF">M9Y10_031614</name>
</gene>
<dbReference type="Proteomes" id="UP001470230">
    <property type="component" value="Unassembled WGS sequence"/>
</dbReference>
<organism evidence="1 2">
    <name type="scientific">Tritrichomonas musculus</name>
    <dbReference type="NCBI Taxonomy" id="1915356"/>
    <lineage>
        <taxon>Eukaryota</taxon>
        <taxon>Metamonada</taxon>
        <taxon>Parabasalia</taxon>
        <taxon>Tritrichomonadida</taxon>
        <taxon>Tritrichomonadidae</taxon>
        <taxon>Tritrichomonas</taxon>
    </lineage>
</organism>
<reference evidence="1 2" key="1">
    <citation type="submission" date="2024-04" db="EMBL/GenBank/DDBJ databases">
        <title>Tritrichomonas musculus Genome.</title>
        <authorList>
            <person name="Alves-Ferreira E."/>
            <person name="Grigg M."/>
            <person name="Lorenzi H."/>
            <person name="Galac M."/>
        </authorList>
    </citation>
    <scope>NUCLEOTIDE SEQUENCE [LARGE SCALE GENOMIC DNA]</scope>
    <source>
        <strain evidence="1 2">EAF2021</strain>
    </source>
</reference>
<proteinExistence type="predicted"/>
<name>A0ABR2H347_9EUKA</name>
<evidence type="ECO:0000313" key="2">
    <source>
        <dbReference type="Proteomes" id="UP001470230"/>
    </source>
</evidence>
<accession>A0ABR2H347</accession>
<sequence>MSIIMKNPELIIRLFKAIITLKYEKDWKISEYLNAIIGAIEFYRSIVRIEESKVWRDFLNDVLNLQRTIGPRQFFFLLRFLFFQEPVPSVDLVRFVINSLKNQSDAN</sequence>
<comment type="caution">
    <text evidence="1">The sequence shown here is derived from an EMBL/GenBank/DDBJ whole genome shotgun (WGS) entry which is preliminary data.</text>
</comment>
<dbReference type="EMBL" id="JAPFFF010000050">
    <property type="protein sequence ID" value="KAK8839900.1"/>
    <property type="molecule type" value="Genomic_DNA"/>
</dbReference>
<evidence type="ECO:0000313" key="1">
    <source>
        <dbReference type="EMBL" id="KAK8839900.1"/>
    </source>
</evidence>
<protein>
    <submittedName>
        <fullName evidence="1">Uncharacterized protein</fullName>
    </submittedName>
</protein>